<name>A0ABQ2AZV9_9MICC</name>
<keyword evidence="1" id="KW-0472">Membrane</keyword>
<dbReference type="InterPro" id="IPR004676">
    <property type="entry name" value="Cd-R_transporter"/>
</dbReference>
<evidence type="ECO:0000313" key="3">
    <source>
        <dbReference type="Proteomes" id="UP000643279"/>
    </source>
</evidence>
<evidence type="ECO:0008006" key="4">
    <source>
        <dbReference type="Google" id="ProtNLM"/>
    </source>
</evidence>
<evidence type="ECO:0000256" key="1">
    <source>
        <dbReference type="SAM" id="Phobius"/>
    </source>
</evidence>
<keyword evidence="1" id="KW-0812">Transmembrane</keyword>
<dbReference type="Proteomes" id="UP000643279">
    <property type="component" value="Unassembled WGS sequence"/>
</dbReference>
<comment type="caution">
    <text evidence="2">The sequence shown here is derived from an EMBL/GenBank/DDBJ whole genome shotgun (WGS) entry which is preliminary data.</text>
</comment>
<proteinExistence type="predicted"/>
<feature type="transmembrane region" description="Helical" evidence="1">
    <location>
        <begin position="65"/>
        <end position="83"/>
    </location>
</feature>
<gene>
    <name evidence="2" type="ORF">GCM10007170_39270</name>
</gene>
<evidence type="ECO:0000313" key="2">
    <source>
        <dbReference type="EMBL" id="GGI00947.1"/>
    </source>
</evidence>
<dbReference type="EMBL" id="BMFW01000030">
    <property type="protein sequence ID" value="GGI00947.1"/>
    <property type="molecule type" value="Genomic_DNA"/>
</dbReference>
<keyword evidence="1" id="KW-1133">Transmembrane helix</keyword>
<feature type="transmembrane region" description="Helical" evidence="1">
    <location>
        <begin position="12"/>
        <end position="33"/>
    </location>
</feature>
<organism evidence="2 3">
    <name type="scientific">Arthrobacter liuii</name>
    <dbReference type="NCBI Taxonomy" id="1476996"/>
    <lineage>
        <taxon>Bacteria</taxon>
        <taxon>Bacillati</taxon>
        <taxon>Actinomycetota</taxon>
        <taxon>Actinomycetes</taxon>
        <taxon>Micrococcales</taxon>
        <taxon>Micrococcaceae</taxon>
        <taxon>Arthrobacter</taxon>
    </lineage>
</organism>
<feature type="transmembrane region" description="Helical" evidence="1">
    <location>
        <begin position="39"/>
        <end position="58"/>
    </location>
</feature>
<sequence length="167" mass="17886">MAGLIVLKGNSVVSWAMEDLTGIVLTAAGAFAATNLDDLLVLCVLFLSAKACAVPGLWKIWVGQYLGIGIMAVAAAAAAWALTPVPVEWVGLLGLVPLAWVATHWPSPPARPRIYLSPEVVLPGVVPYDVRRDYRREGAAGERRDRHGVSLAHRYCPGESYCLQTVP</sequence>
<reference evidence="3" key="1">
    <citation type="journal article" date="2019" name="Int. J. Syst. Evol. Microbiol.">
        <title>The Global Catalogue of Microorganisms (GCM) 10K type strain sequencing project: providing services to taxonomists for standard genome sequencing and annotation.</title>
        <authorList>
            <consortium name="The Broad Institute Genomics Platform"/>
            <consortium name="The Broad Institute Genome Sequencing Center for Infectious Disease"/>
            <person name="Wu L."/>
            <person name="Ma J."/>
        </authorList>
    </citation>
    <scope>NUCLEOTIDE SEQUENCE [LARGE SCALE GENOMIC DNA]</scope>
    <source>
        <strain evidence="3">CGMCC 1.12778</strain>
    </source>
</reference>
<protein>
    <recommendedName>
        <fullName evidence="4">Cadmium resistance transporter</fullName>
    </recommendedName>
</protein>
<dbReference type="Pfam" id="PF03596">
    <property type="entry name" value="Cad"/>
    <property type="match status" value="1"/>
</dbReference>
<accession>A0ABQ2AZV9</accession>
<keyword evidence="3" id="KW-1185">Reference proteome</keyword>